<organism evidence="14 15">
    <name type="scientific">Halomicronema hongdechloris C2206</name>
    <dbReference type="NCBI Taxonomy" id="1641165"/>
    <lineage>
        <taxon>Bacteria</taxon>
        <taxon>Bacillati</taxon>
        <taxon>Cyanobacteriota</taxon>
        <taxon>Cyanophyceae</taxon>
        <taxon>Nodosilineales</taxon>
        <taxon>Nodosilineaceae</taxon>
        <taxon>Halomicronema</taxon>
    </lineage>
</organism>
<protein>
    <submittedName>
        <fullName evidence="14">4-amino-4-deoxy-L-arabinose-phosphoundecaprenol flippase subunit ArnF</fullName>
    </submittedName>
</protein>
<keyword evidence="11 12" id="KW-0472">Membrane</keyword>
<feature type="transmembrane region" description="Helical" evidence="12">
    <location>
        <begin position="119"/>
        <end position="137"/>
    </location>
</feature>
<reference evidence="14 15" key="1">
    <citation type="journal article" date="2016" name="Biochim. Biophys. Acta">
        <title>Characterization of red-shifted phycobilisomes isolated from the chlorophyll f-containing cyanobacterium Halomicronema hongdechloris.</title>
        <authorList>
            <person name="Li Y."/>
            <person name="Lin Y."/>
            <person name="Garvey C.J."/>
            <person name="Birch D."/>
            <person name="Corkery R.W."/>
            <person name="Loughlin P.C."/>
            <person name="Scheer H."/>
            <person name="Willows R.D."/>
            <person name="Chen M."/>
        </authorList>
    </citation>
    <scope>NUCLEOTIDE SEQUENCE [LARGE SCALE GENOMIC DNA]</scope>
    <source>
        <strain evidence="14 15">C2206</strain>
    </source>
</reference>
<dbReference type="InterPro" id="IPR000620">
    <property type="entry name" value="EamA_dom"/>
</dbReference>
<sequence length="138" mass="14296">MSPLARYAKWVFAGRVAVSLYEFGLLLIAVCASSLGQLLLKLGALKLGQVTAANVVSHMISMATIPALLGGLAAYGLGAIAYILVLTRVPLSVAAPAAALIYLFSVLAGYLVFKEPLPLSRIVGLGLIICGVILVSSR</sequence>
<keyword evidence="7 12" id="KW-0812">Transmembrane</keyword>
<keyword evidence="5" id="KW-0997">Cell inner membrane</keyword>
<accession>A0A1Z3HKL4</accession>
<dbReference type="AlphaFoldDB" id="A0A1Z3HKL4"/>
<evidence type="ECO:0000256" key="2">
    <source>
        <dbReference type="ARBA" id="ARBA00007362"/>
    </source>
</evidence>
<dbReference type="GO" id="GO:0009103">
    <property type="term" value="P:lipopolysaccharide biosynthetic process"/>
    <property type="evidence" value="ECO:0007669"/>
    <property type="project" value="UniProtKB-KW"/>
</dbReference>
<dbReference type="Gene3D" id="1.10.3730.20">
    <property type="match status" value="1"/>
</dbReference>
<evidence type="ECO:0000256" key="11">
    <source>
        <dbReference type="ARBA" id="ARBA00023136"/>
    </source>
</evidence>
<dbReference type="OrthoDB" id="531587at2"/>
<evidence type="ECO:0000313" key="14">
    <source>
        <dbReference type="EMBL" id="ASC70838.1"/>
    </source>
</evidence>
<evidence type="ECO:0000256" key="4">
    <source>
        <dbReference type="ARBA" id="ARBA00022516"/>
    </source>
</evidence>
<dbReference type="Proteomes" id="UP000191901">
    <property type="component" value="Chromosome"/>
</dbReference>
<evidence type="ECO:0000256" key="7">
    <source>
        <dbReference type="ARBA" id="ARBA00022692"/>
    </source>
</evidence>
<dbReference type="InterPro" id="IPR037185">
    <property type="entry name" value="EmrE-like"/>
</dbReference>
<comment type="subcellular location">
    <subcellularLocation>
        <location evidence="1">Cell membrane</location>
        <topology evidence="1">Multi-pass membrane protein</topology>
    </subcellularLocation>
</comment>
<dbReference type="GO" id="GO:0005886">
    <property type="term" value="C:plasma membrane"/>
    <property type="evidence" value="ECO:0007669"/>
    <property type="project" value="UniProtKB-SubCell"/>
</dbReference>
<dbReference type="GO" id="GO:0022857">
    <property type="term" value="F:transmembrane transporter activity"/>
    <property type="evidence" value="ECO:0007669"/>
    <property type="project" value="InterPro"/>
</dbReference>
<feature type="transmembrane region" description="Helical" evidence="12">
    <location>
        <begin position="60"/>
        <end position="86"/>
    </location>
</feature>
<evidence type="ECO:0000259" key="13">
    <source>
        <dbReference type="Pfam" id="PF00892"/>
    </source>
</evidence>
<evidence type="ECO:0000256" key="8">
    <source>
        <dbReference type="ARBA" id="ARBA00022985"/>
    </source>
</evidence>
<evidence type="ECO:0000256" key="5">
    <source>
        <dbReference type="ARBA" id="ARBA00022519"/>
    </source>
</evidence>
<keyword evidence="15" id="KW-1185">Reference proteome</keyword>
<keyword evidence="6" id="KW-0441">Lipid A biosynthesis</keyword>
<comment type="similarity">
    <text evidence="2">Belongs to the EamA transporter family.</text>
</comment>
<evidence type="ECO:0000256" key="9">
    <source>
        <dbReference type="ARBA" id="ARBA00022989"/>
    </source>
</evidence>
<feature type="transmembrane region" description="Helical" evidence="12">
    <location>
        <begin position="93"/>
        <end position="113"/>
    </location>
</feature>
<dbReference type="PANTHER" id="PTHR30561:SF9">
    <property type="entry name" value="4-AMINO-4-DEOXY-L-ARABINOSE-PHOSPHOUNDECAPRENOL FLIPPASE SUBUNIT ARNF-RELATED"/>
    <property type="match status" value="1"/>
</dbReference>
<dbReference type="SUPFAM" id="SSF103481">
    <property type="entry name" value="Multidrug resistance efflux transporter EmrE"/>
    <property type="match status" value="1"/>
</dbReference>
<dbReference type="Pfam" id="PF00892">
    <property type="entry name" value="EamA"/>
    <property type="match status" value="1"/>
</dbReference>
<keyword evidence="4" id="KW-0444">Lipid biosynthesis</keyword>
<evidence type="ECO:0000256" key="3">
    <source>
        <dbReference type="ARBA" id="ARBA00022475"/>
    </source>
</evidence>
<dbReference type="EMBL" id="CP021983">
    <property type="protein sequence ID" value="ASC70838.1"/>
    <property type="molecule type" value="Genomic_DNA"/>
</dbReference>
<dbReference type="InterPro" id="IPR000390">
    <property type="entry name" value="Small_drug/metabolite_transptr"/>
</dbReference>
<feature type="domain" description="EamA" evidence="13">
    <location>
        <begin position="68"/>
        <end position="136"/>
    </location>
</feature>
<evidence type="ECO:0000256" key="12">
    <source>
        <dbReference type="SAM" id="Phobius"/>
    </source>
</evidence>
<evidence type="ECO:0000313" key="15">
    <source>
        <dbReference type="Proteomes" id="UP000191901"/>
    </source>
</evidence>
<dbReference type="PANTHER" id="PTHR30561">
    <property type="entry name" value="SMR FAMILY PROTON-DEPENDENT DRUG EFFLUX TRANSPORTER SUGE"/>
    <property type="match status" value="1"/>
</dbReference>
<gene>
    <name evidence="14" type="primary">arnF</name>
    <name evidence="14" type="ORF">XM38_017850</name>
</gene>
<keyword evidence="10" id="KW-0443">Lipid metabolism</keyword>
<proteinExistence type="inferred from homology"/>
<feature type="transmembrane region" description="Helical" evidence="12">
    <location>
        <begin position="20"/>
        <end position="40"/>
    </location>
</feature>
<dbReference type="KEGG" id="hhg:XM38_017850"/>
<name>A0A1Z3HKL4_9CYAN</name>
<keyword evidence="9 12" id="KW-1133">Transmembrane helix</keyword>
<keyword evidence="3" id="KW-1003">Cell membrane</keyword>
<keyword evidence="8" id="KW-0448">Lipopolysaccharide biosynthesis</keyword>
<evidence type="ECO:0000256" key="10">
    <source>
        <dbReference type="ARBA" id="ARBA00023098"/>
    </source>
</evidence>
<evidence type="ECO:0000256" key="6">
    <source>
        <dbReference type="ARBA" id="ARBA00022556"/>
    </source>
</evidence>
<evidence type="ECO:0000256" key="1">
    <source>
        <dbReference type="ARBA" id="ARBA00004651"/>
    </source>
</evidence>